<feature type="transmembrane region" description="Helical" evidence="3">
    <location>
        <begin position="253"/>
        <end position="275"/>
    </location>
</feature>
<dbReference type="Pfam" id="PF00535">
    <property type="entry name" value="Glycos_transf_2"/>
    <property type="match status" value="1"/>
</dbReference>
<dbReference type="Proteomes" id="UP000003741">
    <property type="component" value="Unassembled WGS sequence"/>
</dbReference>
<evidence type="ECO:0000256" key="1">
    <source>
        <dbReference type="ARBA" id="ARBA00022676"/>
    </source>
</evidence>
<evidence type="ECO:0000313" key="6">
    <source>
        <dbReference type="Proteomes" id="UP000003741"/>
    </source>
</evidence>
<dbReference type="InterPro" id="IPR001173">
    <property type="entry name" value="Glyco_trans_2-like"/>
</dbReference>
<dbReference type="GO" id="GO:0016758">
    <property type="term" value="F:hexosyltransferase activity"/>
    <property type="evidence" value="ECO:0007669"/>
    <property type="project" value="UniProtKB-ARBA"/>
</dbReference>
<proteinExistence type="predicted"/>
<evidence type="ECO:0000256" key="2">
    <source>
        <dbReference type="ARBA" id="ARBA00022679"/>
    </source>
</evidence>
<dbReference type="CDD" id="cd00761">
    <property type="entry name" value="Glyco_tranf_GTA_type"/>
    <property type="match status" value="1"/>
</dbReference>
<dbReference type="PANTHER" id="PTHR22916:SF51">
    <property type="entry name" value="GLYCOSYLTRANSFERASE EPSH-RELATED"/>
    <property type="match status" value="1"/>
</dbReference>
<keyword evidence="3" id="KW-0472">Membrane</keyword>
<accession>I9EXJ8</accession>
<evidence type="ECO:0000259" key="4">
    <source>
        <dbReference type="Pfam" id="PF00535"/>
    </source>
</evidence>
<keyword evidence="6" id="KW-1185">Reference proteome</keyword>
<dbReference type="RefSeq" id="WP_007218676.1">
    <property type="nucleotide sequence ID" value="NZ_JH724088.1"/>
</dbReference>
<dbReference type="HOGENOM" id="CLU_025996_25_1_10"/>
<keyword evidence="1" id="KW-0328">Glycosyltransferase</keyword>
<keyword evidence="3" id="KW-1133">Transmembrane helix</keyword>
<gene>
    <name evidence="5" type="ORF">HMPREF1062_04622</name>
</gene>
<dbReference type="EMBL" id="AGXG01000094">
    <property type="protein sequence ID" value="EIY25219.1"/>
    <property type="molecule type" value="Genomic_DNA"/>
</dbReference>
<name>I9EXJ8_9BACE</name>
<feature type="domain" description="Glycosyltransferase 2-like" evidence="4">
    <location>
        <begin position="7"/>
        <end position="140"/>
    </location>
</feature>
<comment type="caution">
    <text evidence="5">The sequence shown here is derived from an EMBL/GenBank/DDBJ whole genome shotgun (WGS) entry which is preliminary data.</text>
</comment>
<evidence type="ECO:0000256" key="3">
    <source>
        <dbReference type="SAM" id="Phobius"/>
    </source>
</evidence>
<sequence>MHKVTLGIPIYNAADLIERTILSALNQTYPNIEYLFIDDKGNSMDVVRRVVECHPRHEAVRIIDQKYNQGIGAARNAIVEHATGEYLFTMDCDDVIVPDCIEILYNKMQEHPVDFVAASFVCHDLKGGEYPGCQYAETLVEGGEHPVAEFRYGRGRELFVATWNKLYRTEFLRANHIRCLPHHLNEDPWFTYQVVMLARSCRLIPDVTLYYTYNPDSVSGIAASQGYSERIAMQYEEIERLKSQLVSDYSSELFYIGALVDIIWMGMYFAYRVLISVQLEAEMKRRLACSLLKRKYAKPEHYRFNGMLIKYSILHIYWGMPVKVKYTLLKWAASFKLKDKLRRWIHF</sequence>
<dbReference type="PATRIC" id="fig|997874.3.peg.4726"/>
<protein>
    <recommendedName>
        <fullName evidence="4">Glycosyltransferase 2-like domain-containing protein</fullName>
    </recommendedName>
</protein>
<dbReference type="Gene3D" id="3.90.550.10">
    <property type="entry name" value="Spore Coat Polysaccharide Biosynthesis Protein SpsA, Chain A"/>
    <property type="match status" value="1"/>
</dbReference>
<keyword evidence="2" id="KW-0808">Transferase</keyword>
<organism evidence="5 6">
    <name type="scientific">Bacteroides cellulosilyticus CL02T12C19</name>
    <dbReference type="NCBI Taxonomy" id="997874"/>
    <lineage>
        <taxon>Bacteria</taxon>
        <taxon>Pseudomonadati</taxon>
        <taxon>Bacteroidota</taxon>
        <taxon>Bacteroidia</taxon>
        <taxon>Bacteroidales</taxon>
        <taxon>Bacteroidaceae</taxon>
        <taxon>Bacteroides</taxon>
    </lineage>
</organism>
<dbReference type="PANTHER" id="PTHR22916">
    <property type="entry name" value="GLYCOSYLTRANSFERASE"/>
    <property type="match status" value="1"/>
</dbReference>
<keyword evidence="3" id="KW-0812">Transmembrane</keyword>
<dbReference type="AlphaFoldDB" id="I9EXJ8"/>
<reference evidence="5 6" key="1">
    <citation type="submission" date="2012-02" db="EMBL/GenBank/DDBJ databases">
        <title>The Genome Sequence of Bacteroides cellulosilyticus CL02T12C19.</title>
        <authorList>
            <consortium name="The Broad Institute Genome Sequencing Platform"/>
            <person name="Earl A."/>
            <person name="Ward D."/>
            <person name="Feldgarden M."/>
            <person name="Gevers D."/>
            <person name="Zitomersky N.L."/>
            <person name="Coyne M.J."/>
            <person name="Comstock L.E."/>
            <person name="Young S.K."/>
            <person name="Zeng Q."/>
            <person name="Gargeya S."/>
            <person name="Fitzgerald M."/>
            <person name="Haas B."/>
            <person name="Abouelleil A."/>
            <person name="Alvarado L."/>
            <person name="Arachchi H.M."/>
            <person name="Berlin A."/>
            <person name="Chapman S.B."/>
            <person name="Gearin G."/>
            <person name="Goldberg J."/>
            <person name="Griggs A."/>
            <person name="Gujja S."/>
            <person name="Hansen M."/>
            <person name="Heiman D."/>
            <person name="Howarth C."/>
            <person name="Larimer J."/>
            <person name="Lui A."/>
            <person name="MacDonald P.J.P."/>
            <person name="McCowen C."/>
            <person name="Montmayeur A."/>
            <person name="Murphy C."/>
            <person name="Neiman D."/>
            <person name="Pearson M."/>
            <person name="Priest M."/>
            <person name="Roberts A."/>
            <person name="Saif S."/>
            <person name="Shea T."/>
            <person name="Sisk P."/>
            <person name="Stolte C."/>
            <person name="Sykes S."/>
            <person name="Wortman J."/>
            <person name="Nusbaum C."/>
            <person name="Birren B."/>
        </authorList>
    </citation>
    <scope>NUCLEOTIDE SEQUENCE [LARGE SCALE GENOMIC DNA]</scope>
    <source>
        <strain evidence="5 6">CL02T12C19</strain>
    </source>
</reference>
<evidence type="ECO:0000313" key="5">
    <source>
        <dbReference type="EMBL" id="EIY25219.1"/>
    </source>
</evidence>
<dbReference type="InterPro" id="IPR029044">
    <property type="entry name" value="Nucleotide-diphossugar_trans"/>
</dbReference>
<dbReference type="OrthoDB" id="1114838at2"/>
<dbReference type="SUPFAM" id="SSF53448">
    <property type="entry name" value="Nucleotide-diphospho-sugar transferases"/>
    <property type="match status" value="1"/>
</dbReference>